<keyword evidence="3" id="KW-1185">Reference proteome</keyword>
<proteinExistence type="predicted"/>
<dbReference type="GeneID" id="85496542"/>
<evidence type="ECO:0000256" key="1">
    <source>
        <dbReference type="SAM" id="MobiDB-lite"/>
    </source>
</evidence>
<dbReference type="EMBL" id="AP028216">
    <property type="protein sequence ID" value="BEI92672.1"/>
    <property type="molecule type" value="Genomic_DNA"/>
</dbReference>
<evidence type="ECO:0000313" key="2">
    <source>
        <dbReference type="EMBL" id="BEI92672.1"/>
    </source>
</evidence>
<feature type="compositionally biased region" description="Acidic residues" evidence="1">
    <location>
        <begin position="40"/>
        <end position="54"/>
    </location>
</feature>
<accession>A0AA48QWY0</accession>
<sequence>MPTDALLRPAALHQFTSNSAYDERMSPSARERWSPTSSDSGDDESTDARDEDELNNAPMAPAPAPAAVARPSGGFPLRAMRQPSPPRSSPMSPLAAGPRPQMPRRLSPLAPMGSGAAPSPSAPRPQLSLPKGQPLARSLLNRAVNGASQPQRPKKTTKLIVATKPMRTTFQLSLSAEELARKS</sequence>
<dbReference type="RefSeq" id="XP_060457937.1">
    <property type="nucleotide sequence ID" value="XM_060601443.1"/>
</dbReference>
<protein>
    <submittedName>
        <fullName evidence="2">Uncharacterized protein</fullName>
    </submittedName>
</protein>
<dbReference type="KEGG" id="ccac:CcaHIS019_0503000"/>
<organism evidence="2 3">
    <name type="scientific">Cutaneotrichosporon cavernicola</name>
    <dbReference type="NCBI Taxonomy" id="279322"/>
    <lineage>
        <taxon>Eukaryota</taxon>
        <taxon>Fungi</taxon>
        <taxon>Dikarya</taxon>
        <taxon>Basidiomycota</taxon>
        <taxon>Agaricomycotina</taxon>
        <taxon>Tremellomycetes</taxon>
        <taxon>Trichosporonales</taxon>
        <taxon>Trichosporonaceae</taxon>
        <taxon>Cutaneotrichosporon</taxon>
    </lineage>
</organism>
<reference evidence="2" key="1">
    <citation type="journal article" date="2023" name="BMC Genomics">
        <title>Chromosome-level genome assemblies of Cutaneotrichosporon spp. (Trichosporonales, Basidiomycota) reveal imbalanced evolution between nucleotide sequences and chromosome synteny.</title>
        <authorList>
            <person name="Kobayashi Y."/>
            <person name="Kayamori A."/>
            <person name="Aoki K."/>
            <person name="Shiwa Y."/>
            <person name="Matsutani M."/>
            <person name="Fujita N."/>
            <person name="Sugita T."/>
            <person name="Iwasaki W."/>
            <person name="Tanaka N."/>
            <person name="Takashima M."/>
        </authorList>
    </citation>
    <scope>NUCLEOTIDE SEQUENCE</scope>
    <source>
        <strain evidence="2">HIS019</strain>
    </source>
</reference>
<dbReference type="AlphaFoldDB" id="A0AA48QWY0"/>
<feature type="compositionally biased region" description="Low complexity" evidence="1">
    <location>
        <begin position="107"/>
        <end position="130"/>
    </location>
</feature>
<dbReference type="Proteomes" id="UP001233271">
    <property type="component" value="Chromosome 5"/>
</dbReference>
<name>A0AA48QWY0_9TREE</name>
<evidence type="ECO:0000313" key="3">
    <source>
        <dbReference type="Proteomes" id="UP001233271"/>
    </source>
</evidence>
<gene>
    <name evidence="2" type="ORF">CcaverHIS019_0503000</name>
</gene>
<feature type="region of interest" description="Disordered" evidence="1">
    <location>
        <begin position="1"/>
        <end position="134"/>
    </location>
</feature>
<feature type="compositionally biased region" description="Basic and acidic residues" evidence="1">
    <location>
        <begin position="21"/>
        <end position="33"/>
    </location>
</feature>